<evidence type="ECO:0000313" key="4">
    <source>
        <dbReference type="Proteomes" id="UP000789739"/>
    </source>
</evidence>
<dbReference type="OrthoDB" id="2020070at2759"/>
<protein>
    <submittedName>
        <fullName evidence="3">3025_t:CDS:1</fullName>
    </submittedName>
</protein>
<sequence length="688" mass="78425">MRVDDRDLMSYTTYRRSSPPYSALRKRAQLTWLTMRITAVPKLLHAIVIICVLFFIFASLFIFGGTPTESPPVPHDPELGEYAEALSGNVMFVIDSKTQAIAWQPLLCRIASWADISVHVLISGVKRDASKEEIGSIMRKKTNGCSVNLYDMHIDDGKSYSWSEENKIDVMMQTSQAVGKLMKKANPAVVFITKDEDNYVMRGVSAALSGFDRITAIAIPLPDVKHSLWIGDLSLGILQYWKRPRIQLQVITQNRIDSFSRLMRSLKSAFYFGDEVSLTINMDRKADQETMEFCRKFRWQHGPFSVRNRVVQGGLLAAVIESYYPSDNHEYGIPLEDDVEVSPFFYMWTKYTLLKYRYGPGRSSSRRLYGISLYGPKASELHWNGRRPFDPEAVLQHTSYPRRSPYLSQVPCSWGAAYFPEVWREFHQYLKHRVDDVNGYNLQNITVPGSRSVRWRNSWKRFFIELVYLRGYVMLYPNFKNFTSLSTNHAESGEHMHPERKKTPPSLVFTVPLMDNNSILEELPNGHLPEYAELPVLDLWGNVVGHDELIHRGRNLQREVSECPPKDDFTYDPKDLLCVSEERKAAASILALNATTKGAITARTSSSPSSTQSDAQITFTEAAYQHPTPTTSLPVKDIIEETLPEVADDDHLVEPDIDDANVDDQVDAMGQFDIDDQEPEEVPFFLGE</sequence>
<dbReference type="Gene3D" id="3.90.550.10">
    <property type="entry name" value="Spore Coat Polysaccharide Biosynthesis Protein SpsA, Chain A"/>
    <property type="match status" value="1"/>
</dbReference>
<dbReference type="AlphaFoldDB" id="A0A9N9BCM5"/>
<dbReference type="Proteomes" id="UP000789739">
    <property type="component" value="Unassembled WGS sequence"/>
</dbReference>
<dbReference type="PANTHER" id="PTHR33604">
    <property type="entry name" value="OSJNBA0004B13.7 PROTEIN"/>
    <property type="match status" value="1"/>
</dbReference>
<gene>
    <name evidence="3" type="ORF">PBRASI_LOCUS5710</name>
</gene>
<accession>A0A9N9BCM5</accession>
<feature type="region of interest" description="Disordered" evidence="1">
    <location>
        <begin position="666"/>
        <end position="688"/>
    </location>
</feature>
<feature type="transmembrane region" description="Helical" evidence="2">
    <location>
        <begin position="43"/>
        <end position="64"/>
    </location>
</feature>
<name>A0A9N9BCM5_9GLOM</name>
<comment type="caution">
    <text evidence="3">The sequence shown here is derived from an EMBL/GenBank/DDBJ whole genome shotgun (WGS) entry which is preliminary data.</text>
</comment>
<keyword evidence="2" id="KW-0472">Membrane</keyword>
<dbReference type="EMBL" id="CAJVPI010000692">
    <property type="protein sequence ID" value="CAG8563365.1"/>
    <property type="molecule type" value="Genomic_DNA"/>
</dbReference>
<dbReference type="InterPro" id="IPR029044">
    <property type="entry name" value="Nucleotide-diphossugar_trans"/>
</dbReference>
<evidence type="ECO:0000256" key="1">
    <source>
        <dbReference type="SAM" id="MobiDB-lite"/>
    </source>
</evidence>
<organism evidence="3 4">
    <name type="scientific">Paraglomus brasilianum</name>
    <dbReference type="NCBI Taxonomy" id="144538"/>
    <lineage>
        <taxon>Eukaryota</taxon>
        <taxon>Fungi</taxon>
        <taxon>Fungi incertae sedis</taxon>
        <taxon>Mucoromycota</taxon>
        <taxon>Glomeromycotina</taxon>
        <taxon>Glomeromycetes</taxon>
        <taxon>Paraglomerales</taxon>
        <taxon>Paraglomeraceae</taxon>
        <taxon>Paraglomus</taxon>
    </lineage>
</organism>
<evidence type="ECO:0000313" key="3">
    <source>
        <dbReference type="EMBL" id="CAG8563365.1"/>
    </source>
</evidence>
<reference evidence="3" key="1">
    <citation type="submission" date="2021-06" db="EMBL/GenBank/DDBJ databases">
        <authorList>
            <person name="Kallberg Y."/>
            <person name="Tangrot J."/>
            <person name="Rosling A."/>
        </authorList>
    </citation>
    <scope>NUCLEOTIDE SEQUENCE</scope>
    <source>
        <strain evidence="3">BR232B</strain>
    </source>
</reference>
<proteinExistence type="predicted"/>
<keyword evidence="4" id="KW-1185">Reference proteome</keyword>
<keyword evidence="2" id="KW-1133">Transmembrane helix</keyword>
<dbReference type="PANTHER" id="PTHR33604:SF3">
    <property type="entry name" value="OSJNBA0004B13.7 PROTEIN"/>
    <property type="match status" value="1"/>
</dbReference>
<keyword evidence="2" id="KW-0812">Transmembrane</keyword>
<dbReference type="SUPFAM" id="SSF53448">
    <property type="entry name" value="Nucleotide-diphospho-sugar transferases"/>
    <property type="match status" value="1"/>
</dbReference>
<evidence type="ECO:0000256" key="2">
    <source>
        <dbReference type="SAM" id="Phobius"/>
    </source>
</evidence>